<dbReference type="GeneID" id="113501882"/>
<feature type="region of interest" description="Disordered" evidence="1">
    <location>
        <begin position="17"/>
        <end position="98"/>
    </location>
</feature>
<dbReference type="SUPFAM" id="SSF47986">
    <property type="entry name" value="DEATH domain"/>
    <property type="match status" value="1"/>
</dbReference>
<dbReference type="AlphaFoldDB" id="A0A7E5WE55"/>
<dbReference type="FunCoup" id="A0A7E5WE55">
    <property type="interactions" value="45"/>
</dbReference>
<dbReference type="PROSITE" id="PS50017">
    <property type="entry name" value="DEATH_DOMAIN"/>
    <property type="match status" value="1"/>
</dbReference>
<gene>
    <name evidence="4" type="primary">LOC113501882</name>
</gene>
<evidence type="ECO:0000256" key="1">
    <source>
        <dbReference type="SAM" id="MobiDB-lite"/>
    </source>
</evidence>
<name>A0A7E5WE55_TRINI</name>
<evidence type="ECO:0000259" key="2">
    <source>
        <dbReference type="PROSITE" id="PS50017"/>
    </source>
</evidence>
<dbReference type="KEGG" id="tnl:113501882"/>
<proteinExistence type="predicted"/>
<dbReference type="InParanoid" id="A0A7E5WE55"/>
<sequence>MTAINLKVSKLLEMFKGLKSDAVPRAPRPSSENVETENDSSQEQEEEIVIEPEPDDDFKKQKKPKKTFFKTKKTEDIDDDEKPKKKTKERSESTSSVNVQATGNVYNIVNAKGVRLGNDYYFGPVSMAPQNKTGREKKYEEEEIEKDNLIKLVMEAKIKPDHDYIDYISKNLGKNWHCFFRSLGFSQGRIETAEINAAGYDISEARYKLLLDWINNEDDGSLGRLTTLLWEEGERSIVKNLSVMYKKSKKR</sequence>
<dbReference type="OrthoDB" id="535509at2759"/>
<dbReference type="InterPro" id="IPR000488">
    <property type="entry name" value="Death_dom"/>
</dbReference>
<dbReference type="InterPro" id="IPR011029">
    <property type="entry name" value="DEATH-like_dom_sf"/>
</dbReference>
<keyword evidence="3" id="KW-1185">Reference proteome</keyword>
<dbReference type="Pfam" id="PF00531">
    <property type="entry name" value="Death"/>
    <property type="match status" value="1"/>
</dbReference>
<evidence type="ECO:0000313" key="4">
    <source>
        <dbReference type="RefSeq" id="XP_026738983.1"/>
    </source>
</evidence>
<dbReference type="RefSeq" id="XP_026738983.1">
    <property type="nucleotide sequence ID" value="XM_026883182.1"/>
</dbReference>
<accession>A0A7E5WE55</accession>
<organism evidence="3 4">
    <name type="scientific">Trichoplusia ni</name>
    <name type="common">Cabbage looper</name>
    <dbReference type="NCBI Taxonomy" id="7111"/>
    <lineage>
        <taxon>Eukaryota</taxon>
        <taxon>Metazoa</taxon>
        <taxon>Ecdysozoa</taxon>
        <taxon>Arthropoda</taxon>
        <taxon>Hexapoda</taxon>
        <taxon>Insecta</taxon>
        <taxon>Pterygota</taxon>
        <taxon>Neoptera</taxon>
        <taxon>Endopterygota</taxon>
        <taxon>Lepidoptera</taxon>
        <taxon>Glossata</taxon>
        <taxon>Ditrysia</taxon>
        <taxon>Noctuoidea</taxon>
        <taxon>Noctuidae</taxon>
        <taxon>Plusiinae</taxon>
        <taxon>Trichoplusia</taxon>
    </lineage>
</organism>
<dbReference type="GO" id="GO:0007165">
    <property type="term" value="P:signal transduction"/>
    <property type="evidence" value="ECO:0007669"/>
    <property type="project" value="InterPro"/>
</dbReference>
<dbReference type="Proteomes" id="UP000322000">
    <property type="component" value="Chromosome 16"/>
</dbReference>
<dbReference type="Gene3D" id="1.10.533.10">
    <property type="entry name" value="Death Domain, Fas"/>
    <property type="match status" value="1"/>
</dbReference>
<reference evidence="4" key="1">
    <citation type="submission" date="2025-08" db="UniProtKB">
        <authorList>
            <consortium name="RefSeq"/>
        </authorList>
    </citation>
    <scope>IDENTIFICATION</scope>
</reference>
<feature type="domain" description="Death" evidence="2">
    <location>
        <begin position="168"/>
        <end position="245"/>
    </location>
</feature>
<feature type="compositionally biased region" description="Basic residues" evidence="1">
    <location>
        <begin position="60"/>
        <end position="71"/>
    </location>
</feature>
<dbReference type="CTD" id="44339"/>
<feature type="compositionally biased region" description="Acidic residues" evidence="1">
    <location>
        <begin position="34"/>
        <end position="56"/>
    </location>
</feature>
<protein>
    <submittedName>
        <fullName evidence="4">Protein immune deficiency</fullName>
    </submittedName>
</protein>
<dbReference type="CDD" id="cd01670">
    <property type="entry name" value="Death"/>
    <property type="match status" value="1"/>
</dbReference>
<evidence type="ECO:0000313" key="3">
    <source>
        <dbReference type="Proteomes" id="UP000322000"/>
    </source>
</evidence>